<dbReference type="EC" id="2.1.1.80" evidence="2"/>
<dbReference type="InterPro" id="IPR050903">
    <property type="entry name" value="Bact_Chemotaxis_MeTrfase"/>
</dbReference>
<protein>
    <recommendedName>
        <fullName evidence="2">protein-glutamate O-methyltransferase</fullName>
        <ecNumber evidence="2">2.1.1.80</ecNumber>
    </recommendedName>
</protein>
<sequence>MNTRGFRSVLRTIESKIGIQCANYKEDYLQRRIQSRMRMNKMTSYSEYNSFLTTQEEEQEALRNALTINVTKFWRDPEVFNIIKRDVLPDIRRRKQKIRIWSAGCATGEEPYTIALMCHEAKVLYPDVEVTIFASDIDREALKKAEKGIYHQKALENLSESQIRRHFNEQQDGTFQVKQHLKDLVKFSRHDLMSGRGVTQYLDIILCRNVTIYFTEKQKDELARIFAPALSEGGYYVMGKTEYMGRDVEHLYEPYNPIQKIYRKKSNG</sequence>
<dbReference type="Gene3D" id="1.10.155.10">
    <property type="entry name" value="Chemotaxis receptor methyltransferase CheR, N-terminal domain"/>
    <property type="match status" value="1"/>
</dbReference>
<dbReference type="Pfam" id="PF03705">
    <property type="entry name" value="CheR_N"/>
    <property type="match status" value="1"/>
</dbReference>
<dbReference type="GeneID" id="76833665"/>
<dbReference type="SMART" id="SM00138">
    <property type="entry name" value="MeTrc"/>
    <property type="match status" value="1"/>
</dbReference>
<evidence type="ECO:0000256" key="5">
    <source>
        <dbReference type="ARBA" id="ARBA00022691"/>
    </source>
</evidence>
<name>A0A9X9S4T8_METOG</name>
<dbReference type="InterPro" id="IPR036804">
    <property type="entry name" value="CheR_N_sf"/>
</dbReference>
<keyword evidence="3" id="KW-0489">Methyltransferase</keyword>
<dbReference type="Proteomes" id="UP001163096">
    <property type="component" value="Chromosome"/>
</dbReference>
<accession>A0A9X9S4T8</accession>
<evidence type="ECO:0000313" key="7">
    <source>
        <dbReference type="EMBL" id="WAI01507.1"/>
    </source>
</evidence>
<evidence type="ECO:0000256" key="3">
    <source>
        <dbReference type="ARBA" id="ARBA00022603"/>
    </source>
</evidence>
<evidence type="ECO:0000256" key="4">
    <source>
        <dbReference type="ARBA" id="ARBA00022679"/>
    </source>
</evidence>
<dbReference type="GO" id="GO:0032259">
    <property type="term" value="P:methylation"/>
    <property type="evidence" value="ECO:0007669"/>
    <property type="project" value="UniProtKB-KW"/>
</dbReference>
<evidence type="ECO:0000313" key="8">
    <source>
        <dbReference type="Proteomes" id="UP001163096"/>
    </source>
</evidence>
<keyword evidence="5" id="KW-0949">S-adenosyl-L-methionine</keyword>
<dbReference type="InterPro" id="IPR022642">
    <property type="entry name" value="CheR_C"/>
</dbReference>
<dbReference type="InterPro" id="IPR022641">
    <property type="entry name" value="CheR_N"/>
</dbReference>
<keyword evidence="4" id="KW-0808">Transferase</keyword>
<dbReference type="GO" id="GO:0008983">
    <property type="term" value="F:protein-glutamate O-methyltransferase activity"/>
    <property type="evidence" value="ECO:0007669"/>
    <property type="project" value="UniProtKB-EC"/>
</dbReference>
<dbReference type="SUPFAM" id="SSF47757">
    <property type="entry name" value="Chemotaxis receptor methyltransferase CheR, N-terminal domain"/>
    <property type="match status" value="1"/>
</dbReference>
<dbReference type="KEGG" id="mou:OU421_01145"/>
<proteinExistence type="predicted"/>
<evidence type="ECO:0000256" key="2">
    <source>
        <dbReference type="ARBA" id="ARBA00012534"/>
    </source>
</evidence>
<comment type="catalytic activity">
    <reaction evidence="1">
        <text>L-glutamyl-[protein] + S-adenosyl-L-methionine = [protein]-L-glutamate 5-O-methyl ester + S-adenosyl-L-homocysteine</text>
        <dbReference type="Rhea" id="RHEA:24452"/>
        <dbReference type="Rhea" id="RHEA-COMP:10208"/>
        <dbReference type="Rhea" id="RHEA-COMP:10311"/>
        <dbReference type="ChEBI" id="CHEBI:29973"/>
        <dbReference type="ChEBI" id="CHEBI:57856"/>
        <dbReference type="ChEBI" id="CHEBI:59789"/>
        <dbReference type="ChEBI" id="CHEBI:82795"/>
        <dbReference type="EC" id="2.1.1.80"/>
    </reaction>
</comment>
<dbReference type="PRINTS" id="PR00996">
    <property type="entry name" value="CHERMTFRASE"/>
</dbReference>
<feature type="domain" description="CheR-type methyltransferase" evidence="6">
    <location>
        <begin position="1"/>
        <end position="265"/>
    </location>
</feature>
<dbReference type="AlphaFoldDB" id="A0A9X9S4T8"/>
<dbReference type="InterPro" id="IPR000780">
    <property type="entry name" value="CheR_MeTrfase"/>
</dbReference>
<dbReference type="Gene3D" id="3.40.50.150">
    <property type="entry name" value="Vaccinia Virus protein VP39"/>
    <property type="match status" value="1"/>
</dbReference>
<dbReference type="PANTHER" id="PTHR24422:SF10">
    <property type="entry name" value="CHEMOTAXIS PROTEIN METHYLTRANSFERASE 2"/>
    <property type="match status" value="1"/>
</dbReference>
<organism evidence="7 8">
    <name type="scientific">Methanogenium organophilum</name>
    <dbReference type="NCBI Taxonomy" id="2199"/>
    <lineage>
        <taxon>Archaea</taxon>
        <taxon>Methanobacteriati</taxon>
        <taxon>Methanobacteriota</taxon>
        <taxon>Stenosarchaea group</taxon>
        <taxon>Methanomicrobia</taxon>
        <taxon>Methanomicrobiales</taxon>
        <taxon>Methanomicrobiaceae</taxon>
        <taxon>Methanogenium</taxon>
    </lineage>
</organism>
<dbReference type="InterPro" id="IPR029063">
    <property type="entry name" value="SAM-dependent_MTases_sf"/>
</dbReference>
<evidence type="ECO:0000256" key="1">
    <source>
        <dbReference type="ARBA" id="ARBA00001541"/>
    </source>
</evidence>
<dbReference type="EMBL" id="CP113361">
    <property type="protein sequence ID" value="WAI01507.1"/>
    <property type="molecule type" value="Genomic_DNA"/>
</dbReference>
<dbReference type="PROSITE" id="PS50123">
    <property type="entry name" value="CHER"/>
    <property type="match status" value="1"/>
</dbReference>
<dbReference type="RefSeq" id="WP_268186743.1">
    <property type="nucleotide sequence ID" value="NZ_CP113361.1"/>
</dbReference>
<dbReference type="SUPFAM" id="SSF53335">
    <property type="entry name" value="S-adenosyl-L-methionine-dependent methyltransferases"/>
    <property type="match status" value="1"/>
</dbReference>
<evidence type="ECO:0000259" key="6">
    <source>
        <dbReference type="PROSITE" id="PS50123"/>
    </source>
</evidence>
<reference evidence="7" key="1">
    <citation type="submission" date="2022-11" db="EMBL/GenBank/DDBJ databases">
        <title>Complete genome sequence of Methanogenium organophilum DSM 3596.</title>
        <authorList>
            <person name="Chen S.-C."/>
            <person name="Lai S.-J."/>
            <person name="You Y.-T."/>
        </authorList>
    </citation>
    <scope>NUCLEOTIDE SEQUENCE</scope>
    <source>
        <strain evidence="7">DSM 3596</strain>
    </source>
</reference>
<gene>
    <name evidence="7" type="ORF">OU421_01145</name>
</gene>
<dbReference type="Pfam" id="PF01739">
    <property type="entry name" value="CheR"/>
    <property type="match status" value="1"/>
</dbReference>
<keyword evidence="8" id="KW-1185">Reference proteome</keyword>
<dbReference type="PANTHER" id="PTHR24422">
    <property type="entry name" value="CHEMOTAXIS PROTEIN METHYLTRANSFERASE"/>
    <property type="match status" value="1"/>
</dbReference>